<feature type="transmembrane region" description="Helical" evidence="6">
    <location>
        <begin position="37"/>
        <end position="60"/>
    </location>
</feature>
<evidence type="ECO:0000256" key="6">
    <source>
        <dbReference type="SAM" id="Phobius"/>
    </source>
</evidence>
<dbReference type="PANTHER" id="PTHR30572">
    <property type="entry name" value="MEMBRANE COMPONENT OF TRANSPORTER-RELATED"/>
    <property type="match status" value="1"/>
</dbReference>
<evidence type="ECO:0000256" key="5">
    <source>
        <dbReference type="ARBA" id="ARBA00023136"/>
    </source>
</evidence>
<dbReference type="InterPro" id="IPR003838">
    <property type="entry name" value="ABC3_permease_C"/>
</dbReference>
<gene>
    <name evidence="9" type="ORF">AWW67_08780</name>
</gene>
<feature type="transmembrane region" description="Helical" evidence="6">
    <location>
        <begin position="783"/>
        <end position="803"/>
    </location>
</feature>
<dbReference type="GO" id="GO:0022857">
    <property type="term" value="F:transmembrane transporter activity"/>
    <property type="evidence" value="ECO:0007669"/>
    <property type="project" value="TreeGrafter"/>
</dbReference>
<proteinExistence type="predicted"/>
<dbReference type="STRING" id="1914963.AWW67_08780"/>
<evidence type="ECO:0000256" key="3">
    <source>
        <dbReference type="ARBA" id="ARBA00022692"/>
    </source>
</evidence>
<sequence length="823" mass="92607">MFLSLLDSRLRSNNSNNNPMLKNYLKIAFRSLLRDKFFSFLNVTGLAIGISCVLLIMTYVNYELSFDKHFENQEQIYRVVIEGRFNGRDFTGSQNPSPAGPTFKEQIPEVEERLRFRNTGDWVVQYGDKVFNEDDLVFADETFFKVFSVNLVQGNPEEALSRPNHLVLNQTQAKKYFGEEDPMGKVLKLDNDEEWIVSGVYEDIPDNSHFHFDFILSFITRGGDYNNQEWLSQNFDTYLVINKNADIASVENKINEIAIEKMGLELQQYLNMSFEQFKAGGNNFNYFLQPLTDIHLRSNNYGGFEPEGDITYVYIFTSIAIFILVIACINFMNLSTARSANRAKEVGVRKVLGSFKSQLIGQFISESILITFISGLLGLSLAVVVIPFFNDFTDRQMVLEFIPNLPIVAIGSVLVGFLAGLYPAFFLSAFSPAKVLKGDVSTGGKSGGLRKALVSFQFFVSILLIIATFSILNQLNFIQNKKLGFERDRVLVIHNAYMLGDNSDAFRNMILQSPDVEQASFSSYLPTSSSRSSTVFFPDAVIDKDRGMVCQNWRVDENYLNVFGMKMKQGRFFSKEYGSDSTAMVINETAAKDFGIEEIDGRIIGTFGDNAEVLDRYNVIGIIEDFNFESLKSGIEPLIMRLGKTTGYLSIKLNSENLSAQVKDAEAKWDEMAPGQPFEYSFLDDRFTNMYTAESKLGEIFTVFAALAIVIACLGLFGLAAFTAQKKTKEVGIRKVLGASVIQLVYLMSKEISILVFISFVLASALGYWGVNWWMQDFTYRPPISLLSFVLAGVSAFAIALLTMSYQSIKVARANPVKSLRSE</sequence>
<dbReference type="InterPro" id="IPR050250">
    <property type="entry name" value="Macrolide_Exporter_MacB"/>
</dbReference>
<dbReference type="AlphaFoldDB" id="A0A150XQH6"/>
<evidence type="ECO:0000256" key="2">
    <source>
        <dbReference type="ARBA" id="ARBA00022475"/>
    </source>
</evidence>
<evidence type="ECO:0000313" key="9">
    <source>
        <dbReference type="EMBL" id="KYG80905.1"/>
    </source>
</evidence>
<feature type="transmembrane region" description="Helical" evidence="6">
    <location>
        <begin position="368"/>
        <end position="389"/>
    </location>
</feature>
<feature type="transmembrane region" description="Helical" evidence="6">
    <location>
        <begin position="752"/>
        <end position="771"/>
    </location>
</feature>
<feature type="domain" description="MacB-like periplasmic core" evidence="8">
    <location>
        <begin position="39"/>
        <end position="256"/>
    </location>
</feature>
<feature type="transmembrane region" description="Helical" evidence="6">
    <location>
        <begin position="452"/>
        <end position="472"/>
    </location>
</feature>
<evidence type="ECO:0000259" key="8">
    <source>
        <dbReference type="Pfam" id="PF12704"/>
    </source>
</evidence>
<keyword evidence="3 6" id="KW-0812">Transmembrane</keyword>
<feature type="domain" description="MacB-like periplasmic core" evidence="8">
    <location>
        <begin position="461"/>
        <end position="628"/>
    </location>
</feature>
<dbReference type="Pfam" id="PF12704">
    <property type="entry name" value="MacB_PCD"/>
    <property type="match status" value="2"/>
</dbReference>
<dbReference type="Proteomes" id="UP000075663">
    <property type="component" value="Unassembled WGS sequence"/>
</dbReference>
<dbReference type="PANTHER" id="PTHR30572:SF18">
    <property type="entry name" value="ABC-TYPE MACROLIDE FAMILY EXPORT SYSTEM PERMEASE COMPONENT 2"/>
    <property type="match status" value="1"/>
</dbReference>
<organism evidence="9 10">
    <name type="scientific">Roseivirga seohaensis</name>
    <dbReference type="NCBI Taxonomy" id="1914963"/>
    <lineage>
        <taxon>Bacteria</taxon>
        <taxon>Pseudomonadati</taxon>
        <taxon>Bacteroidota</taxon>
        <taxon>Cytophagia</taxon>
        <taxon>Cytophagales</taxon>
        <taxon>Roseivirgaceae</taxon>
        <taxon>Roseivirga</taxon>
    </lineage>
</organism>
<keyword evidence="4 6" id="KW-1133">Transmembrane helix</keyword>
<feature type="transmembrane region" description="Helical" evidence="6">
    <location>
        <begin position="700"/>
        <end position="724"/>
    </location>
</feature>
<feature type="transmembrane region" description="Helical" evidence="6">
    <location>
        <begin position="312"/>
        <end position="334"/>
    </location>
</feature>
<keyword evidence="2" id="KW-1003">Cell membrane</keyword>
<evidence type="ECO:0000259" key="7">
    <source>
        <dbReference type="Pfam" id="PF02687"/>
    </source>
</evidence>
<protein>
    <recommendedName>
        <fullName evidence="11">Cell division protein FtsX</fullName>
    </recommendedName>
</protein>
<dbReference type="Pfam" id="PF02687">
    <property type="entry name" value="FtsX"/>
    <property type="match status" value="2"/>
</dbReference>
<accession>A0A150XQH6</accession>
<reference evidence="9 10" key="1">
    <citation type="submission" date="2016-01" db="EMBL/GenBank/DDBJ databases">
        <title>Genome sequencing of Roseivirga seohaensis SW-152.</title>
        <authorList>
            <person name="Selvaratnam C."/>
            <person name="Thevarajoo S."/>
            <person name="Goh K.M."/>
            <person name="Ee R."/>
            <person name="Chan K.-G."/>
            <person name="Chong C.S."/>
        </authorList>
    </citation>
    <scope>NUCLEOTIDE SEQUENCE [LARGE SCALE GENOMIC DNA]</scope>
    <source>
        <strain evidence="9 10">SW-152</strain>
    </source>
</reference>
<dbReference type="GO" id="GO:0005886">
    <property type="term" value="C:plasma membrane"/>
    <property type="evidence" value="ECO:0007669"/>
    <property type="project" value="UniProtKB-SubCell"/>
</dbReference>
<evidence type="ECO:0000256" key="4">
    <source>
        <dbReference type="ARBA" id="ARBA00022989"/>
    </source>
</evidence>
<comment type="subcellular location">
    <subcellularLocation>
        <location evidence="1">Cell membrane</location>
        <topology evidence="1">Multi-pass membrane protein</topology>
    </subcellularLocation>
</comment>
<keyword evidence="5 6" id="KW-0472">Membrane</keyword>
<name>A0A150XQH6_9BACT</name>
<comment type="caution">
    <text evidence="9">The sequence shown here is derived from an EMBL/GenBank/DDBJ whole genome shotgun (WGS) entry which is preliminary data.</text>
</comment>
<evidence type="ECO:0000256" key="1">
    <source>
        <dbReference type="ARBA" id="ARBA00004651"/>
    </source>
</evidence>
<feature type="domain" description="ABC3 transporter permease C-terminal" evidence="7">
    <location>
        <begin position="318"/>
        <end position="428"/>
    </location>
</feature>
<evidence type="ECO:0008006" key="11">
    <source>
        <dbReference type="Google" id="ProtNLM"/>
    </source>
</evidence>
<dbReference type="EMBL" id="LRPB01000046">
    <property type="protein sequence ID" value="KYG80905.1"/>
    <property type="molecule type" value="Genomic_DNA"/>
</dbReference>
<feature type="domain" description="ABC3 transporter permease C-terminal" evidence="7">
    <location>
        <begin position="703"/>
        <end position="816"/>
    </location>
</feature>
<feature type="transmembrane region" description="Helical" evidence="6">
    <location>
        <begin position="409"/>
        <end position="431"/>
    </location>
</feature>
<evidence type="ECO:0000313" key="10">
    <source>
        <dbReference type="Proteomes" id="UP000075663"/>
    </source>
</evidence>
<dbReference type="InterPro" id="IPR025857">
    <property type="entry name" value="MacB_PCD"/>
</dbReference>